<dbReference type="PRINTS" id="PR00922">
    <property type="entry name" value="DADACBPTASE3"/>
</dbReference>
<dbReference type="NCBIfam" id="TIGR00666">
    <property type="entry name" value="PBP4"/>
    <property type="match status" value="1"/>
</dbReference>
<dbReference type="OrthoDB" id="56883at2"/>
<evidence type="ECO:0000256" key="1">
    <source>
        <dbReference type="ARBA" id="ARBA00006096"/>
    </source>
</evidence>
<dbReference type="PANTHER" id="PTHR30023:SF0">
    <property type="entry name" value="PENICILLIN-SENSITIVE CARBOXYPEPTIDASE A"/>
    <property type="match status" value="1"/>
</dbReference>
<dbReference type="Gene3D" id="3.40.710.10">
    <property type="entry name" value="DD-peptidase/beta-lactamase superfamily"/>
    <property type="match status" value="2"/>
</dbReference>
<dbReference type="PANTHER" id="PTHR30023">
    <property type="entry name" value="D-ALANYL-D-ALANINE CARBOXYPEPTIDASE"/>
    <property type="match status" value="1"/>
</dbReference>
<feature type="compositionally biased region" description="Low complexity" evidence="3">
    <location>
        <begin position="9"/>
        <end position="21"/>
    </location>
</feature>
<keyword evidence="5" id="KW-1185">Reference proteome</keyword>
<evidence type="ECO:0000256" key="3">
    <source>
        <dbReference type="SAM" id="MobiDB-lite"/>
    </source>
</evidence>
<dbReference type="GO" id="GO:0006508">
    <property type="term" value="P:proteolysis"/>
    <property type="evidence" value="ECO:0007669"/>
    <property type="project" value="InterPro"/>
</dbReference>
<dbReference type="SUPFAM" id="SSF56601">
    <property type="entry name" value="beta-lactamase/transpeptidase-like"/>
    <property type="match status" value="1"/>
</dbReference>
<reference evidence="4 5" key="1">
    <citation type="journal article" date="2015" name="Antonie Van Leeuwenhoek">
        <title>Streptomyces klenkii sp. nov., isolated from deep marine sediment.</title>
        <authorList>
            <person name="Veyisoglu A."/>
            <person name="Sahin N."/>
        </authorList>
    </citation>
    <scope>NUCLEOTIDE SEQUENCE [LARGE SCALE GENOMIC DNA]</scope>
    <source>
        <strain evidence="4 5">KCTC 29202</strain>
    </source>
</reference>
<keyword evidence="2 4" id="KW-0378">Hydrolase</keyword>
<evidence type="ECO:0000313" key="4">
    <source>
        <dbReference type="EMBL" id="RKN74712.1"/>
    </source>
</evidence>
<evidence type="ECO:0000256" key="2">
    <source>
        <dbReference type="ARBA" id="ARBA00022801"/>
    </source>
</evidence>
<gene>
    <name evidence="4" type="primary">dacB</name>
    <name evidence="4" type="ORF">D7231_12900</name>
</gene>
<evidence type="ECO:0000313" key="5">
    <source>
        <dbReference type="Proteomes" id="UP000270343"/>
    </source>
</evidence>
<feature type="region of interest" description="Disordered" evidence="3">
    <location>
        <begin position="1"/>
        <end position="24"/>
    </location>
</feature>
<protein>
    <submittedName>
        <fullName evidence="4">D-alanyl-D-alanine carboxypeptidase/D-alanyl-D-alanine-endopeptidase</fullName>
        <ecNumber evidence="4">3.4.16.4</ecNumber>
    </submittedName>
</protein>
<dbReference type="EMBL" id="RBAM01000004">
    <property type="protein sequence ID" value="RKN74712.1"/>
    <property type="molecule type" value="Genomic_DNA"/>
</dbReference>
<keyword evidence="4" id="KW-0645">Protease</keyword>
<dbReference type="Pfam" id="PF02113">
    <property type="entry name" value="Peptidase_S13"/>
    <property type="match status" value="2"/>
</dbReference>
<feature type="compositionally biased region" description="Low complexity" evidence="3">
    <location>
        <begin position="297"/>
        <end position="316"/>
    </location>
</feature>
<dbReference type="AlphaFoldDB" id="A0A3B0BP93"/>
<feature type="region of interest" description="Disordered" evidence="3">
    <location>
        <begin position="52"/>
        <end position="85"/>
    </location>
</feature>
<dbReference type="InterPro" id="IPR000667">
    <property type="entry name" value="Peptidase_S13"/>
</dbReference>
<dbReference type="GO" id="GO:0009002">
    <property type="term" value="F:serine-type D-Ala-D-Ala carboxypeptidase activity"/>
    <property type="evidence" value="ECO:0007669"/>
    <property type="project" value="UniProtKB-EC"/>
</dbReference>
<sequence length="495" mass="49297">MSETRSWRLRPQLRPSLPPLRGGTPRARTVRFVAVSALAGCVVAAGAVGAAGPWEGGQRRAERARAAAGTAADQDERGGGPVRPAAPPVLAGLGGRATAPLPAREGLAGALEGLLKDGALGAQTSAAVVDVATGQQLYGAGQDTPYTPASTIKTATAAAALAALGPDHRIETTAVADGDTVVLVGGGDPTLTARPAKEGAPAAASLKELADATARGLKARGKGRVKVAYDASRYSGPALHPIGPNENIAPVSALMVDEGRLDDSDHGPADRTTDPAGDAARKFAGMLRDAGVDVDGDPAAGTPAAGGKAERLASVSSPPLSALVERTLTNSDNDIAEALARQTALASGRPADFEGAAGAVTARLEKLGLPLSGARIADGSGLDRADHVSAAFLAGLLARAADPARPELRPVLTGLPVAGFSGTLSGRYGADAAGRGLVRAKTGTLTGVNTLSGTVVDADGRLLSFAFMTMDASSGPSAQEALDRMATALAGCGCR</sequence>
<organism evidence="4 5">
    <name type="scientific">Streptomyces klenkii</name>
    <dbReference type="NCBI Taxonomy" id="1420899"/>
    <lineage>
        <taxon>Bacteria</taxon>
        <taxon>Bacillati</taxon>
        <taxon>Actinomycetota</taxon>
        <taxon>Actinomycetes</taxon>
        <taxon>Kitasatosporales</taxon>
        <taxon>Streptomycetaceae</taxon>
        <taxon>Streptomyces</taxon>
    </lineage>
</organism>
<dbReference type="GO" id="GO:0000270">
    <property type="term" value="P:peptidoglycan metabolic process"/>
    <property type="evidence" value="ECO:0007669"/>
    <property type="project" value="TreeGrafter"/>
</dbReference>
<comment type="similarity">
    <text evidence="1">Belongs to the peptidase S13 family.</text>
</comment>
<feature type="region of interest" description="Disordered" evidence="3">
    <location>
        <begin position="294"/>
        <end position="316"/>
    </location>
</feature>
<comment type="caution">
    <text evidence="4">The sequence shown here is derived from an EMBL/GenBank/DDBJ whole genome shotgun (WGS) entry which is preliminary data.</text>
</comment>
<keyword evidence="4" id="KW-0121">Carboxypeptidase</keyword>
<name>A0A3B0BP93_9ACTN</name>
<accession>A0A3B0BP93</accession>
<proteinExistence type="inferred from homology"/>
<dbReference type="InterPro" id="IPR012338">
    <property type="entry name" value="Beta-lactam/transpept-like"/>
</dbReference>
<dbReference type="Proteomes" id="UP000270343">
    <property type="component" value="Unassembled WGS sequence"/>
</dbReference>
<dbReference type="EC" id="3.4.16.4" evidence="4"/>